<gene>
    <name evidence="2" type="ORF">LIER_31614</name>
</gene>
<evidence type="ECO:0000313" key="3">
    <source>
        <dbReference type="Proteomes" id="UP001454036"/>
    </source>
</evidence>
<dbReference type="AlphaFoldDB" id="A0AAV3RRH4"/>
<feature type="region of interest" description="Disordered" evidence="1">
    <location>
        <begin position="156"/>
        <end position="176"/>
    </location>
</feature>
<evidence type="ECO:0000256" key="1">
    <source>
        <dbReference type="SAM" id="MobiDB-lite"/>
    </source>
</evidence>
<dbReference type="Proteomes" id="UP001454036">
    <property type="component" value="Unassembled WGS sequence"/>
</dbReference>
<comment type="caution">
    <text evidence="2">The sequence shown here is derived from an EMBL/GenBank/DDBJ whole genome shotgun (WGS) entry which is preliminary data.</text>
</comment>
<feature type="compositionally biased region" description="Basic and acidic residues" evidence="1">
    <location>
        <begin position="164"/>
        <end position="175"/>
    </location>
</feature>
<proteinExistence type="predicted"/>
<accession>A0AAV3RRH4</accession>
<protein>
    <submittedName>
        <fullName evidence="2">Uncharacterized protein</fullName>
    </submittedName>
</protein>
<name>A0AAV3RRH4_LITER</name>
<evidence type="ECO:0000313" key="2">
    <source>
        <dbReference type="EMBL" id="GAA0184326.1"/>
    </source>
</evidence>
<reference evidence="2 3" key="1">
    <citation type="submission" date="2024-01" db="EMBL/GenBank/DDBJ databases">
        <title>The complete chloroplast genome sequence of Lithospermum erythrorhizon: insights into the phylogenetic relationship among Boraginaceae species and the maternal lineages of purple gromwells.</title>
        <authorList>
            <person name="Okada T."/>
            <person name="Watanabe K."/>
        </authorList>
    </citation>
    <scope>NUCLEOTIDE SEQUENCE [LARGE SCALE GENOMIC DNA]</scope>
</reference>
<organism evidence="2 3">
    <name type="scientific">Lithospermum erythrorhizon</name>
    <name type="common">Purple gromwell</name>
    <name type="synonym">Lithospermum officinale var. erythrorhizon</name>
    <dbReference type="NCBI Taxonomy" id="34254"/>
    <lineage>
        <taxon>Eukaryota</taxon>
        <taxon>Viridiplantae</taxon>
        <taxon>Streptophyta</taxon>
        <taxon>Embryophyta</taxon>
        <taxon>Tracheophyta</taxon>
        <taxon>Spermatophyta</taxon>
        <taxon>Magnoliopsida</taxon>
        <taxon>eudicotyledons</taxon>
        <taxon>Gunneridae</taxon>
        <taxon>Pentapetalae</taxon>
        <taxon>asterids</taxon>
        <taxon>lamiids</taxon>
        <taxon>Boraginales</taxon>
        <taxon>Boraginaceae</taxon>
        <taxon>Boraginoideae</taxon>
        <taxon>Lithospermeae</taxon>
        <taxon>Lithospermum</taxon>
    </lineage>
</organism>
<sequence length="207" mass="22726">MGLPTFEISNLEKGGKSCRIVNCVLALKSFKESGGNVLGKVGENQTPSAKQFASKIADLLASKRSASGDAGLMDSGSLSTIVKELLNDTMEEDIPTIIKNILSEVMEEFEHRLALQKEQVEGVLTLQKEQLVKGTSNDLEVPEPVEPGMDGVLYKSDMANDPTSTDKRQHPEKGSHVTLRMIYRTLNSSASLTDNNWLNDINEIYRN</sequence>
<keyword evidence="3" id="KW-1185">Reference proteome</keyword>
<dbReference type="EMBL" id="BAABME010011813">
    <property type="protein sequence ID" value="GAA0184326.1"/>
    <property type="molecule type" value="Genomic_DNA"/>
</dbReference>